<feature type="compositionally biased region" description="Basic and acidic residues" evidence="1">
    <location>
        <begin position="89"/>
        <end position="106"/>
    </location>
</feature>
<dbReference type="EMBL" id="BAABHQ010000028">
    <property type="protein sequence ID" value="GAA4895536.1"/>
    <property type="molecule type" value="Genomic_DNA"/>
</dbReference>
<evidence type="ECO:0000313" key="3">
    <source>
        <dbReference type="Proteomes" id="UP001500457"/>
    </source>
</evidence>
<dbReference type="RefSeq" id="WP_274235268.1">
    <property type="nucleotide sequence ID" value="NZ_BAABHQ010000028.1"/>
</dbReference>
<sequence length="225" mass="25076">MSANNPHEVDAVFARLTGEYNDLVNELVAELDLDAGLEVALQAQRYSELVEELTEELDLDKGVNAALDTLNPKAVDSQSPDWPNYTYNEHSKPVTRPEVKHSDDARPPSQNARVGQVLDDIAAIRNAAIPFTPSRRMVDTLDELANGIRTRYLSREAATELVARAQGEWAWTMDALARSSPSTRTFDAVEQVLNLAEDLKALGHKVYLLWEPSTSDQWSGDWSRT</sequence>
<organism evidence="2 3">
    <name type="scientific">Actinomycetospora straminea</name>
    <dbReference type="NCBI Taxonomy" id="663607"/>
    <lineage>
        <taxon>Bacteria</taxon>
        <taxon>Bacillati</taxon>
        <taxon>Actinomycetota</taxon>
        <taxon>Actinomycetes</taxon>
        <taxon>Pseudonocardiales</taxon>
        <taxon>Pseudonocardiaceae</taxon>
        <taxon>Actinomycetospora</taxon>
    </lineage>
</organism>
<feature type="region of interest" description="Disordered" evidence="1">
    <location>
        <begin position="71"/>
        <end position="113"/>
    </location>
</feature>
<evidence type="ECO:0000256" key="1">
    <source>
        <dbReference type="SAM" id="MobiDB-lite"/>
    </source>
</evidence>
<keyword evidence="3" id="KW-1185">Reference proteome</keyword>
<accession>A0ABP9F932</accession>
<dbReference type="Proteomes" id="UP001500457">
    <property type="component" value="Unassembled WGS sequence"/>
</dbReference>
<gene>
    <name evidence="2" type="ORF">GCM10023203_57300</name>
</gene>
<evidence type="ECO:0000313" key="2">
    <source>
        <dbReference type="EMBL" id="GAA4895536.1"/>
    </source>
</evidence>
<reference evidence="3" key="1">
    <citation type="journal article" date="2019" name="Int. J. Syst. Evol. Microbiol.">
        <title>The Global Catalogue of Microorganisms (GCM) 10K type strain sequencing project: providing services to taxonomists for standard genome sequencing and annotation.</title>
        <authorList>
            <consortium name="The Broad Institute Genomics Platform"/>
            <consortium name="The Broad Institute Genome Sequencing Center for Infectious Disease"/>
            <person name="Wu L."/>
            <person name="Ma J."/>
        </authorList>
    </citation>
    <scope>NUCLEOTIDE SEQUENCE [LARGE SCALE GENOMIC DNA]</scope>
    <source>
        <strain evidence="3">JCM 17983</strain>
    </source>
</reference>
<feature type="compositionally biased region" description="Polar residues" evidence="1">
    <location>
        <begin position="76"/>
        <end position="88"/>
    </location>
</feature>
<name>A0ABP9F932_9PSEU</name>
<comment type="caution">
    <text evidence="2">The sequence shown here is derived from an EMBL/GenBank/DDBJ whole genome shotgun (WGS) entry which is preliminary data.</text>
</comment>
<protein>
    <submittedName>
        <fullName evidence="2">Uncharacterized protein</fullName>
    </submittedName>
</protein>
<proteinExistence type="predicted"/>